<evidence type="ECO:0000256" key="3">
    <source>
        <dbReference type="SAM" id="SignalP"/>
    </source>
</evidence>
<dbReference type="AlphaFoldDB" id="A0A1I8BAQ7"/>
<feature type="region of interest" description="Disordered" evidence="1">
    <location>
        <begin position="354"/>
        <end position="441"/>
    </location>
</feature>
<keyword evidence="2" id="KW-0812">Transmembrane</keyword>
<dbReference type="Proteomes" id="UP000095281">
    <property type="component" value="Unplaced"/>
</dbReference>
<feature type="transmembrane region" description="Helical" evidence="2">
    <location>
        <begin position="285"/>
        <end position="307"/>
    </location>
</feature>
<keyword evidence="4" id="KW-1185">Reference proteome</keyword>
<evidence type="ECO:0000313" key="4">
    <source>
        <dbReference type="Proteomes" id="UP000095281"/>
    </source>
</evidence>
<feature type="compositionally biased region" description="Polar residues" evidence="1">
    <location>
        <begin position="364"/>
        <end position="373"/>
    </location>
</feature>
<proteinExistence type="predicted"/>
<evidence type="ECO:0000256" key="2">
    <source>
        <dbReference type="SAM" id="Phobius"/>
    </source>
</evidence>
<name>A0A1I8BAQ7_MELHA</name>
<feature type="compositionally biased region" description="Basic and acidic residues" evidence="1">
    <location>
        <begin position="375"/>
        <end position="388"/>
    </location>
</feature>
<keyword evidence="3" id="KW-0732">Signal</keyword>
<evidence type="ECO:0000256" key="1">
    <source>
        <dbReference type="SAM" id="MobiDB-lite"/>
    </source>
</evidence>
<keyword evidence="2" id="KW-1133">Transmembrane helix</keyword>
<keyword evidence="2" id="KW-0472">Membrane</keyword>
<dbReference type="WBParaSite" id="MhA1_Contig1777.frz3.gene9">
    <property type="protein sequence ID" value="MhA1_Contig1777.frz3.gene9"/>
    <property type="gene ID" value="MhA1_Contig1777.frz3.gene9"/>
</dbReference>
<feature type="compositionally biased region" description="Basic and acidic residues" evidence="1">
    <location>
        <begin position="397"/>
        <end position="413"/>
    </location>
</feature>
<sequence length="441" mass="49702">MKLLLEVCLLLLLYAKPLLPFSSDAVKPDLENLENKFECFSSEKLNNELISKEGIYSDKKNEFYAIAPQNMNKNITFTIKIYNYNDSLGGEVVAAKIKKVGAKTYDDGKAKSCKNETKKIFFSECVNSEKENISCIVNQEGAATSCNTMFTMNCKIDNKQIKGKQYDLLTFKIQRKEKPKICNGNVEFSTNATGFYFLIDKNNTKNNSLKLDQCVQKMEFNSSTTIVSLTNISLTTEKNETITSILSTKRTTFISSSISTIPSIVIVSTNSTKKELSFTDCLTDIILIILLVIFILSLPIMLFLIFYKPKPDKIIEKEGEKTVVVEEIIDGDKSNKEKEPSKFMAVKTIAMQSDQVDSEDLGQTGLTNIADNSDISDRPEKVQHNEDKDKEDEEMEEMNKEQNEEQRRSRDGVEVPETILDTTMGQGIAGGVEEVPLYEEM</sequence>
<organism evidence="4 5">
    <name type="scientific">Meloidogyne hapla</name>
    <name type="common">Root-knot nematode worm</name>
    <dbReference type="NCBI Taxonomy" id="6305"/>
    <lineage>
        <taxon>Eukaryota</taxon>
        <taxon>Metazoa</taxon>
        <taxon>Ecdysozoa</taxon>
        <taxon>Nematoda</taxon>
        <taxon>Chromadorea</taxon>
        <taxon>Rhabditida</taxon>
        <taxon>Tylenchina</taxon>
        <taxon>Tylenchomorpha</taxon>
        <taxon>Tylenchoidea</taxon>
        <taxon>Meloidogynidae</taxon>
        <taxon>Meloidogyninae</taxon>
        <taxon>Meloidogyne</taxon>
    </lineage>
</organism>
<reference evidence="5" key="1">
    <citation type="submission" date="2016-11" db="UniProtKB">
        <authorList>
            <consortium name="WormBaseParasite"/>
        </authorList>
    </citation>
    <scope>IDENTIFICATION</scope>
</reference>
<evidence type="ECO:0000313" key="5">
    <source>
        <dbReference type="WBParaSite" id="MhA1_Contig1777.frz3.gene9"/>
    </source>
</evidence>
<protein>
    <submittedName>
        <fullName evidence="5">6-cysteine protein</fullName>
    </submittedName>
</protein>
<accession>A0A1I8BAQ7</accession>
<feature type="signal peptide" evidence="3">
    <location>
        <begin position="1"/>
        <end position="20"/>
    </location>
</feature>
<feature type="chain" id="PRO_5009315617" evidence="3">
    <location>
        <begin position="21"/>
        <end position="441"/>
    </location>
</feature>